<name>A0AAU9QZ43_9LACO</name>
<dbReference type="Proteomes" id="UP001295440">
    <property type="component" value="Chromosome"/>
</dbReference>
<proteinExistence type="predicted"/>
<protein>
    <submittedName>
        <fullName evidence="1">Uncharacterized protein</fullName>
    </submittedName>
</protein>
<dbReference type="EMBL" id="OV915080">
    <property type="protein sequence ID" value="CAH1705485.1"/>
    <property type="molecule type" value="Genomic_DNA"/>
</dbReference>
<evidence type="ECO:0000313" key="2">
    <source>
        <dbReference type="Proteomes" id="UP001295440"/>
    </source>
</evidence>
<sequence length="37" mass="4249">MTEANDQIAAAITAKGKEIFYQLVKDNLNNSIYKYRL</sequence>
<gene>
    <name evidence="1" type="ORF">LDD865_0321</name>
</gene>
<evidence type="ECO:0000313" key="1">
    <source>
        <dbReference type="EMBL" id="CAH1705485.1"/>
    </source>
</evidence>
<reference evidence="1" key="1">
    <citation type="submission" date="2022-02" db="EMBL/GenBank/DDBJ databases">
        <authorList>
            <person name="Deutsch MARIE S."/>
        </authorList>
    </citation>
    <scope>NUCLEOTIDE SEQUENCE</scope>
    <source>
        <strain evidence="1">CIRM-BIA865</strain>
    </source>
</reference>
<accession>A0AAU9QZ43</accession>
<organism evidence="1 2">
    <name type="scientific">Lactobacillus delbrueckii subsp. delbrueckii</name>
    <dbReference type="NCBI Taxonomy" id="83684"/>
    <lineage>
        <taxon>Bacteria</taxon>
        <taxon>Bacillati</taxon>
        <taxon>Bacillota</taxon>
        <taxon>Bacilli</taxon>
        <taxon>Lactobacillales</taxon>
        <taxon>Lactobacillaceae</taxon>
        <taxon>Lactobacillus</taxon>
    </lineage>
</organism>
<dbReference type="AlphaFoldDB" id="A0AAU9QZ43"/>